<gene>
    <name evidence="4" type="ORF">METZ01_LOCUS110869</name>
</gene>
<evidence type="ECO:0000256" key="1">
    <source>
        <dbReference type="ARBA" id="ARBA00022823"/>
    </source>
</evidence>
<dbReference type="InterPro" id="IPR003016">
    <property type="entry name" value="2-oxoA_DH_lipoyl-BS"/>
</dbReference>
<accession>A0A381WZV6</accession>
<dbReference type="InterPro" id="IPR050709">
    <property type="entry name" value="Biotin_Carboxyl_Carrier/Decarb"/>
</dbReference>
<dbReference type="SUPFAM" id="SSF51230">
    <property type="entry name" value="Single hybrid motif"/>
    <property type="match status" value="1"/>
</dbReference>
<name>A0A381WZV6_9ZZZZ</name>
<dbReference type="InterPro" id="IPR000089">
    <property type="entry name" value="Biotin_lipoyl"/>
</dbReference>
<reference evidence="4" key="1">
    <citation type="submission" date="2018-05" db="EMBL/GenBank/DDBJ databases">
        <authorList>
            <person name="Lanie J.A."/>
            <person name="Ng W.-L."/>
            <person name="Kazmierczak K.M."/>
            <person name="Andrzejewski T.M."/>
            <person name="Davidsen T.M."/>
            <person name="Wayne K.J."/>
            <person name="Tettelin H."/>
            <person name="Glass J.I."/>
            <person name="Rusch D."/>
            <person name="Podicherti R."/>
            <person name="Tsui H.-C.T."/>
            <person name="Winkler M.E."/>
        </authorList>
    </citation>
    <scope>NUCLEOTIDE SEQUENCE</scope>
</reference>
<dbReference type="AlphaFoldDB" id="A0A381WZV6"/>
<keyword evidence="2" id="KW-0092">Biotin</keyword>
<proteinExistence type="predicted"/>
<dbReference type="InterPro" id="IPR011053">
    <property type="entry name" value="Single_hybrid_motif"/>
</dbReference>
<evidence type="ECO:0000259" key="3">
    <source>
        <dbReference type="PROSITE" id="PS50968"/>
    </source>
</evidence>
<dbReference type="PANTHER" id="PTHR45266">
    <property type="entry name" value="OXALOACETATE DECARBOXYLASE ALPHA CHAIN"/>
    <property type="match status" value="1"/>
</dbReference>
<dbReference type="PANTHER" id="PTHR45266:SF3">
    <property type="entry name" value="OXALOACETATE DECARBOXYLASE ALPHA CHAIN"/>
    <property type="match status" value="1"/>
</dbReference>
<dbReference type="CDD" id="cd06849">
    <property type="entry name" value="lipoyl_domain"/>
    <property type="match status" value="1"/>
</dbReference>
<sequence length="82" mass="8951">MIELIITQDEWPTEQQADGMVVEWTVAAGDTVKQGQVILEIVIVKTTMEVPAPSTGVLREICVTKGKLFKPGTVLARIDQAD</sequence>
<keyword evidence="1" id="KW-0450">Lipoyl</keyword>
<dbReference type="Gene3D" id="2.40.50.100">
    <property type="match status" value="1"/>
</dbReference>
<evidence type="ECO:0000256" key="2">
    <source>
        <dbReference type="ARBA" id="ARBA00023267"/>
    </source>
</evidence>
<dbReference type="PROSITE" id="PS00189">
    <property type="entry name" value="LIPOYL"/>
    <property type="match status" value="1"/>
</dbReference>
<feature type="domain" description="Lipoyl-binding" evidence="3">
    <location>
        <begin position="1"/>
        <end position="79"/>
    </location>
</feature>
<dbReference type="Pfam" id="PF00364">
    <property type="entry name" value="Biotin_lipoyl"/>
    <property type="match status" value="1"/>
</dbReference>
<organism evidence="4">
    <name type="scientific">marine metagenome</name>
    <dbReference type="NCBI Taxonomy" id="408172"/>
    <lineage>
        <taxon>unclassified sequences</taxon>
        <taxon>metagenomes</taxon>
        <taxon>ecological metagenomes</taxon>
    </lineage>
</organism>
<protein>
    <recommendedName>
        <fullName evidence="3">Lipoyl-binding domain-containing protein</fullName>
    </recommendedName>
</protein>
<evidence type="ECO:0000313" key="4">
    <source>
        <dbReference type="EMBL" id="SVA58015.1"/>
    </source>
</evidence>
<dbReference type="EMBL" id="UINC01013425">
    <property type="protein sequence ID" value="SVA58015.1"/>
    <property type="molecule type" value="Genomic_DNA"/>
</dbReference>
<dbReference type="PROSITE" id="PS50968">
    <property type="entry name" value="BIOTINYL_LIPOYL"/>
    <property type="match status" value="1"/>
</dbReference>